<evidence type="ECO:0000313" key="3">
    <source>
        <dbReference type="Proteomes" id="UP000236291"/>
    </source>
</evidence>
<evidence type="ECO:0000256" key="1">
    <source>
        <dbReference type="SAM" id="MobiDB-lite"/>
    </source>
</evidence>
<dbReference type="EMBL" id="ASHM01039591">
    <property type="protein sequence ID" value="PNX81271.1"/>
    <property type="molecule type" value="Genomic_DNA"/>
</dbReference>
<protein>
    <submittedName>
        <fullName evidence="2">Uncharacterized protein</fullName>
    </submittedName>
</protein>
<feature type="compositionally biased region" description="Basic and acidic residues" evidence="1">
    <location>
        <begin position="1"/>
        <end position="17"/>
    </location>
</feature>
<accession>A0A2K3LRV7</accession>
<organism evidence="2 3">
    <name type="scientific">Trifolium pratense</name>
    <name type="common">Red clover</name>
    <dbReference type="NCBI Taxonomy" id="57577"/>
    <lineage>
        <taxon>Eukaryota</taxon>
        <taxon>Viridiplantae</taxon>
        <taxon>Streptophyta</taxon>
        <taxon>Embryophyta</taxon>
        <taxon>Tracheophyta</taxon>
        <taxon>Spermatophyta</taxon>
        <taxon>Magnoliopsida</taxon>
        <taxon>eudicotyledons</taxon>
        <taxon>Gunneridae</taxon>
        <taxon>Pentapetalae</taxon>
        <taxon>rosids</taxon>
        <taxon>fabids</taxon>
        <taxon>Fabales</taxon>
        <taxon>Fabaceae</taxon>
        <taxon>Papilionoideae</taxon>
        <taxon>50 kb inversion clade</taxon>
        <taxon>NPAAA clade</taxon>
        <taxon>Hologalegina</taxon>
        <taxon>IRL clade</taxon>
        <taxon>Trifolieae</taxon>
        <taxon>Trifolium</taxon>
    </lineage>
</organism>
<feature type="region of interest" description="Disordered" evidence="1">
    <location>
        <begin position="1"/>
        <end position="48"/>
    </location>
</feature>
<evidence type="ECO:0000313" key="2">
    <source>
        <dbReference type="EMBL" id="PNX81271.1"/>
    </source>
</evidence>
<feature type="compositionally biased region" description="Basic and acidic residues" evidence="1">
    <location>
        <begin position="25"/>
        <end position="48"/>
    </location>
</feature>
<comment type="caution">
    <text evidence="2">The sequence shown here is derived from an EMBL/GenBank/DDBJ whole genome shotgun (WGS) entry which is preliminary data.</text>
</comment>
<reference evidence="2 3" key="2">
    <citation type="journal article" date="2017" name="Front. Plant Sci.">
        <title>Gene Classification and Mining of Molecular Markers Useful in Red Clover (Trifolium pratense) Breeding.</title>
        <authorList>
            <person name="Istvanek J."/>
            <person name="Dluhosova J."/>
            <person name="Dluhos P."/>
            <person name="Patkova L."/>
            <person name="Nedelnik J."/>
            <person name="Repkova J."/>
        </authorList>
    </citation>
    <scope>NUCLEOTIDE SEQUENCE [LARGE SCALE GENOMIC DNA]</scope>
    <source>
        <strain evidence="3">cv. Tatra</strain>
        <tissue evidence="2">Young leaves</tissue>
    </source>
</reference>
<sequence>EGIKNQPPHEPEGVDEPHQEEEQDEKQKDVEMHEVPEPEEEAQKSRIC</sequence>
<gene>
    <name evidence="2" type="ORF">L195_g037288</name>
</gene>
<dbReference type="AlphaFoldDB" id="A0A2K3LRV7"/>
<reference evidence="2 3" key="1">
    <citation type="journal article" date="2014" name="Am. J. Bot.">
        <title>Genome assembly and annotation for red clover (Trifolium pratense; Fabaceae).</title>
        <authorList>
            <person name="Istvanek J."/>
            <person name="Jaros M."/>
            <person name="Krenek A."/>
            <person name="Repkova J."/>
        </authorList>
    </citation>
    <scope>NUCLEOTIDE SEQUENCE [LARGE SCALE GENOMIC DNA]</scope>
    <source>
        <strain evidence="3">cv. Tatra</strain>
        <tissue evidence="2">Young leaves</tissue>
    </source>
</reference>
<dbReference type="Proteomes" id="UP000236291">
    <property type="component" value="Unassembled WGS sequence"/>
</dbReference>
<proteinExistence type="predicted"/>
<name>A0A2K3LRV7_TRIPR</name>
<feature type="non-terminal residue" evidence="2">
    <location>
        <position position="1"/>
    </location>
</feature>